<evidence type="ECO:0000313" key="2">
    <source>
        <dbReference type="EMBL" id="KAF5183782.1"/>
    </source>
</evidence>
<reference evidence="2 3" key="1">
    <citation type="submission" date="2020-06" db="EMBL/GenBank/DDBJ databases">
        <title>Transcriptomic and genomic resources for Thalictrum thalictroides and T. hernandezii: Facilitating candidate gene discovery in an emerging model plant lineage.</title>
        <authorList>
            <person name="Arias T."/>
            <person name="Riano-Pachon D.M."/>
            <person name="Di Stilio V.S."/>
        </authorList>
    </citation>
    <scope>NUCLEOTIDE SEQUENCE [LARGE SCALE GENOMIC DNA]</scope>
    <source>
        <strain evidence="3">cv. WT478/WT964</strain>
        <tissue evidence="2">Leaves</tissue>
    </source>
</reference>
<organism evidence="2 3">
    <name type="scientific">Thalictrum thalictroides</name>
    <name type="common">Rue-anemone</name>
    <name type="synonym">Anemone thalictroides</name>
    <dbReference type="NCBI Taxonomy" id="46969"/>
    <lineage>
        <taxon>Eukaryota</taxon>
        <taxon>Viridiplantae</taxon>
        <taxon>Streptophyta</taxon>
        <taxon>Embryophyta</taxon>
        <taxon>Tracheophyta</taxon>
        <taxon>Spermatophyta</taxon>
        <taxon>Magnoliopsida</taxon>
        <taxon>Ranunculales</taxon>
        <taxon>Ranunculaceae</taxon>
        <taxon>Thalictroideae</taxon>
        <taxon>Thalictrum</taxon>
    </lineage>
</organism>
<keyword evidence="1" id="KW-1133">Transmembrane helix</keyword>
<comment type="caution">
    <text evidence="2">The sequence shown here is derived from an EMBL/GenBank/DDBJ whole genome shotgun (WGS) entry which is preliminary data.</text>
</comment>
<protein>
    <recommendedName>
        <fullName evidence="4">Transmembrane protein</fullName>
    </recommendedName>
</protein>
<sequence length="117" mass="12994">MATTHLFLASTSLLFNLTVLLVVLMNILGQTQSIRIGSSMKPIPEEDLLLAEKKNHGKVIDILSKGYVPPSGPSHRGHKASKITRHLLSSGPDHLHQNSWKLESMQFIASHWPESNH</sequence>
<proteinExistence type="predicted"/>
<accession>A0A7J6VHL1</accession>
<keyword evidence="1" id="KW-0472">Membrane</keyword>
<feature type="transmembrane region" description="Helical" evidence="1">
    <location>
        <begin position="6"/>
        <end position="28"/>
    </location>
</feature>
<keyword evidence="3" id="KW-1185">Reference proteome</keyword>
<name>A0A7J6VHL1_THATH</name>
<evidence type="ECO:0000256" key="1">
    <source>
        <dbReference type="SAM" id="Phobius"/>
    </source>
</evidence>
<evidence type="ECO:0000313" key="3">
    <source>
        <dbReference type="Proteomes" id="UP000554482"/>
    </source>
</evidence>
<dbReference type="AlphaFoldDB" id="A0A7J6VHL1"/>
<dbReference type="EMBL" id="JABWDY010032966">
    <property type="protein sequence ID" value="KAF5183782.1"/>
    <property type="molecule type" value="Genomic_DNA"/>
</dbReference>
<dbReference type="Proteomes" id="UP000554482">
    <property type="component" value="Unassembled WGS sequence"/>
</dbReference>
<evidence type="ECO:0008006" key="4">
    <source>
        <dbReference type="Google" id="ProtNLM"/>
    </source>
</evidence>
<keyword evidence="1" id="KW-0812">Transmembrane</keyword>
<gene>
    <name evidence="2" type="ORF">FRX31_026637</name>
</gene>